<proteinExistence type="predicted"/>
<gene>
    <name evidence="1" type="primary">POLX_83</name>
    <name evidence="1" type="ORF">CM83_21463</name>
</gene>
<dbReference type="EMBL" id="GBHO01017033">
    <property type="protein sequence ID" value="JAG26571.1"/>
    <property type="molecule type" value="Transcribed_RNA"/>
</dbReference>
<dbReference type="AlphaFoldDB" id="A0A0A9Y4M4"/>
<dbReference type="InterPro" id="IPR036397">
    <property type="entry name" value="RNaseH_sf"/>
</dbReference>
<dbReference type="Gene3D" id="3.30.420.10">
    <property type="entry name" value="Ribonuclease H-like superfamily/Ribonuclease H"/>
    <property type="match status" value="1"/>
</dbReference>
<sequence length="218" mass="24360">EAVGSLMFCAIVSRPDIMFAVSNVSRHLHNYGEPHCNAVKRIIRYLKGTSGYGIQYKRSESILCGYSDSDFAGDTVTRKSTSGYIFLHNGGAITWSSQRQACVALSTTEAEYVAASSAVRELSWLQSLYQELQEPVGVPVNIFIDNQGAIQLIKNPVHHKRSKHIDIKFHHIREKYCSKVVNIEYVESVNQCADILTKAVNKNVLLRILPMIGISVKM</sequence>
<organism evidence="1">
    <name type="scientific">Lygus hesperus</name>
    <name type="common">Western plant bug</name>
    <dbReference type="NCBI Taxonomy" id="30085"/>
    <lineage>
        <taxon>Eukaryota</taxon>
        <taxon>Metazoa</taxon>
        <taxon>Ecdysozoa</taxon>
        <taxon>Arthropoda</taxon>
        <taxon>Hexapoda</taxon>
        <taxon>Insecta</taxon>
        <taxon>Pterygota</taxon>
        <taxon>Neoptera</taxon>
        <taxon>Paraneoptera</taxon>
        <taxon>Hemiptera</taxon>
        <taxon>Heteroptera</taxon>
        <taxon>Panheteroptera</taxon>
        <taxon>Cimicomorpha</taxon>
        <taxon>Miridae</taxon>
        <taxon>Mirini</taxon>
        <taxon>Lygus</taxon>
    </lineage>
</organism>
<feature type="non-terminal residue" evidence="1">
    <location>
        <position position="1"/>
    </location>
</feature>
<dbReference type="GO" id="GO:0003676">
    <property type="term" value="F:nucleic acid binding"/>
    <property type="evidence" value="ECO:0007669"/>
    <property type="project" value="InterPro"/>
</dbReference>
<reference evidence="1" key="2">
    <citation type="submission" date="2014-07" db="EMBL/GenBank/DDBJ databases">
        <authorList>
            <person name="Hull J."/>
        </authorList>
    </citation>
    <scope>NUCLEOTIDE SEQUENCE</scope>
</reference>
<protein>
    <submittedName>
        <fullName evidence="1">Retrovirus-related Pol polyprotein from transposon TNT 1-94</fullName>
    </submittedName>
</protein>
<dbReference type="PANTHER" id="PTHR11439">
    <property type="entry name" value="GAG-POL-RELATED RETROTRANSPOSON"/>
    <property type="match status" value="1"/>
</dbReference>
<reference evidence="1" key="1">
    <citation type="journal article" date="2014" name="PLoS ONE">
        <title>Transcriptome-Based Identification of ABC Transporters in the Western Tarnished Plant Bug Lygus hesperus.</title>
        <authorList>
            <person name="Hull J.J."/>
            <person name="Chaney K."/>
            <person name="Geib S.M."/>
            <person name="Fabrick J.A."/>
            <person name="Brent C.S."/>
            <person name="Walsh D."/>
            <person name="Lavine L.C."/>
        </authorList>
    </citation>
    <scope>NUCLEOTIDE SEQUENCE</scope>
</reference>
<dbReference type="PANTHER" id="PTHR11439:SF483">
    <property type="entry name" value="PEPTIDE SYNTHASE GLIP-LIKE, PUTATIVE (AFU_ORTHOLOGUE AFUA_3G12920)-RELATED"/>
    <property type="match status" value="1"/>
</dbReference>
<accession>A0A0A9Y4M4</accession>
<name>A0A0A9Y4M4_LYGHE</name>
<evidence type="ECO:0000313" key="1">
    <source>
        <dbReference type="EMBL" id="JAG26571.1"/>
    </source>
</evidence>
<dbReference type="CDD" id="cd09272">
    <property type="entry name" value="RNase_HI_RT_Ty1"/>
    <property type="match status" value="1"/>
</dbReference>